<evidence type="ECO:0000259" key="2">
    <source>
        <dbReference type="Pfam" id="PF18962"/>
    </source>
</evidence>
<proteinExistence type="predicted"/>
<dbReference type="EMBL" id="AQHR01000054">
    <property type="protein sequence ID" value="EON77518.1"/>
    <property type="molecule type" value="Genomic_DNA"/>
</dbReference>
<organism evidence="3 4">
    <name type="scientific">Lunatimonas lonarensis</name>
    <dbReference type="NCBI Taxonomy" id="1232681"/>
    <lineage>
        <taxon>Bacteria</taxon>
        <taxon>Pseudomonadati</taxon>
        <taxon>Bacteroidota</taxon>
        <taxon>Cytophagia</taxon>
        <taxon>Cytophagales</taxon>
        <taxon>Cyclobacteriaceae</taxon>
    </lineage>
</organism>
<dbReference type="Proteomes" id="UP000013909">
    <property type="component" value="Unassembled WGS sequence"/>
</dbReference>
<dbReference type="InterPro" id="IPR026444">
    <property type="entry name" value="Secre_tail"/>
</dbReference>
<evidence type="ECO:0000256" key="1">
    <source>
        <dbReference type="SAM" id="SignalP"/>
    </source>
</evidence>
<name>R7ZTZ2_9BACT</name>
<evidence type="ECO:0000313" key="3">
    <source>
        <dbReference type="EMBL" id="EON77518.1"/>
    </source>
</evidence>
<protein>
    <recommendedName>
        <fullName evidence="2">Secretion system C-terminal sorting domain-containing protein</fullName>
    </recommendedName>
</protein>
<feature type="signal peptide" evidence="1">
    <location>
        <begin position="1"/>
        <end position="22"/>
    </location>
</feature>
<dbReference type="RefSeq" id="WP_010854186.1">
    <property type="nucleotide sequence ID" value="NZ_AQHR01000054.1"/>
</dbReference>
<comment type="caution">
    <text evidence="3">The sequence shown here is derived from an EMBL/GenBank/DDBJ whole genome shotgun (WGS) entry which is preliminary data.</text>
</comment>
<accession>R7ZTZ2</accession>
<dbReference type="AlphaFoldDB" id="R7ZTZ2"/>
<dbReference type="Pfam" id="PF18962">
    <property type="entry name" value="Por_Secre_tail"/>
    <property type="match status" value="1"/>
</dbReference>
<keyword evidence="4" id="KW-1185">Reference proteome</keyword>
<dbReference type="NCBIfam" id="TIGR04183">
    <property type="entry name" value="Por_Secre_tail"/>
    <property type="match status" value="1"/>
</dbReference>
<keyword evidence="1" id="KW-0732">Signal</keyword>
<feature type="chain" id="PRO_5004461924" description="Secretion system C-terminal sorting domain-containing protein" evidence="1">
    <location>
        <begin position="23"/>
        <end position="207"/>
    </location>
</feature>
<reference evidence="3 4" key="1">
    <citation type="submission" date="2013-02" db="EMBL/GenBank/DDBJ databases">
        <title>A novel strain isolated from Lonar lake, Maharashtra, India.</title>
        <authorList>
            <person name="Singh A."/>
        </authorList>
    </citation>
    <scope>NUCLEOTIDE SEQUENCE [LARGE SCALE GENOMIC DNA]</scope>
    <source>
        <strain evidence="3 4">AK24</strain>
    </source>
</reference>
<feature type="domain" description="Secretion system C-terminal sorting" evidence="2">
    <location>
        <begin position="129"/>
        <end position="194"/>
    </location>
</feature>
<evidence type="ECO:0000313" key="4">
    <source>
        <dbReference type="Proteomes" id="UP000013909"/>
    </source>
</evidence>
<dbReference type="OrthoDB" id="9758333at2"/>
<gene>
    <name evidence="3" type="ORF">ADIS_2048</name>
</gene>
<sequence>MKNQYYCLTLSFALGLFIQALADTTQHPIGNENLTNPIVASDSIAGIQKTAGKTPIKENLIAIQSKGDGTSRNLFGEKPQQPSTEIYAPSNARLRGFREMNRGFREMEQDEKIMGNEFRSEIQQNIEAYPNPANRFVKLKTPFSLDVEKVEVYTASGTLKATWNLESNPWGTNSIEVNTESLEAGTYIFRAYSNGLPLKPMRILITR</sequence>